<feature type="signal peptide" evidence="2">
    <location>
        <begin position="1"/>
        <end position="22"/>
    </location>
</feature>
<comment type="caution">
    <text evidence="4">The sequence shown here is derived from an EMBL/GenBank/DDBJ whole genome shotgun (WGS) entry which is preliminary data.</text>
</comment>
<dbReference type="Gene3D" id="2.40.50.90">
    <property type="match status" value="1"/>
</dbReference>
<feature type="chain" id="PRO_5045102600" evidence="2">
    <location>
        <begin position="23"/>
        <end position="378"/>
    </location>
</feature>
<dbReference type="SUPFAM" id="SSF50199">
    <property type="entry name" value="Staphylococcal nuclease"/>
    <property type="match status" value="1"/>
</dbReference>
<dbReference type="RefSeq" id="WP_378039272.1">
    <property type="nucleotide sequence ID" value="NZ_JBHSIV010000052.1"/>
</dbReference>
<evidence type="ECO:0000313" key="4">
    <source>
        <dbReference type="EMBL" id="MFC5065955.1"/>
    </source>
</evidence>
<accession>A0ABV9YST8</accession>
<name>A0ABV9YST8_9PSEU</name>
<evidence type="ECO:0000256" key="1">
    <source>
        <dbReference type="SAM" id="MobiDB-lite"/>
    </source>
</evidence>
<dbReference type="EMBL" id="JBHSIV010000052">
    <property type="protein sequence ID" value="MFC5065955.1"/>
    <property type="molecule type" value="Genomic_DNA"/>
</dbReference>
<organism evidence="4 5">
    <name type="scientific">Actinomycetospora atypica</name>
    <dbReference type="NCBI Taxonomy" id="1290095"/>
    <lineage>
        <taxon>Bacteria</taxon>
        <taxon>Bacillati</taxon>
        <taxon>Actinomycetota</taxon>
        <taxon>Actinomycetes</taxon>
        <taxon>Pseudonocardiales</taxon>
        <taxon>Pseudonocardiaceae</taxon>
        <taxon>Actinomycetospora</taxon>
    </lineage>
</organism>
<evidence type="ECO:0000256" key="2">
    <source>
        <dbReference type="SAM" id="SignalP"/>
    </source>
</evidence>
<feature type="region of interest" description="Disordered" evidence="1">
    <location>
        <begin position="279"/>
        <end position="378"/>
    </location>
</feature>
<reference evidence="5" key="1">
    <citation type="journal article" date="2019" name="Int. J. Syst. Evol. Microbiol.">
        <title>The Global Catalogue of Microorganisms (GCM) 10K type strain sequencing project: providing services to taxonomists for standard genome sequencing and annotation.</title>
        <authorList>
            <consortium name="The Broad Institute Genomics Platform"/>
            <consortium name="The Broad Institute Genome Sequencing Center for Infectious Disease"/>
            <person name="Wu L."/>
            <person name="Ma J."/>
        </authorList>
    </citation>
    <scope>NUCLEOTIDE SEQUENCE [LARGE SCALE GENOMIC DNA]</scope>
    <source>
        <strain evidence="5">CGMCC 4.7093</strain>
    </source>
</reference>
<keyword evidence="2" id="KW-0732">Signal</keyword>
<dbReference type="InterPro" id="IPR035437">
    <property type="entry name" value="SNase_OB-fold_sf"/>
</dbReference>
<evidence type="ECO:0000259" key="3">
    <source>
        <dbReference type="PROSITE" id="PS50830"/>
    </source>
</evidence>
<keyword evidence="5" id="KW-1185">Reference proteome</keyword>
<dbReference type="Proteomes" id="UP001595947">
    <property type="component" value="Unassembled WGS sequence"/>
</dbReference>
<feature type="domain" description="TNase-like" evidence="3">
    <location>
        <begin position="29"/>
        <end position="161"/>
    </location>
</feature>
<protein>
    <submittedName>
        <fullName evidence="4">Thermonuclease family protein</fullName>
    </submittedName>
</protein>
<gene>
    <name evidence="4" type="ORF">ACFPBZ_27315</name>
</gene>
<proteinExistence type="predicted"/>
<sequence>MAGIAMAAASIATVLTVGLAGAVTYAALEGDTAQIIRVIDGDTFEAAVDGNRQTVRLLNVDTPETRHPDEAVQCLGPEATDYLASVLAPGDTVTLTYDEQRLDAYGRVLAGVREDGDLINAEIARRGLGVAKLYEPNGRYYGEVLDGQQEAEAEGVGLYSPNIACTLPARVVAVEQMEAVAIPVTPEAMDGTAAHLAGSAASAAAVLEWFNRSHIGLAWEAFTADGRTTLRQRVANASDRMRSSAGDWSSRATVVRAQQAEAIRVAEAERVRLELDRARVEQEARDAADTQRRAEAAARSEKQRVEAAARAEQGRIEAAARADRRRAAAAEADAARRAPSPAPKASSRPSPSSSGQGSYPGYNGPRCYAPGGKTWRPC</sequence>
<feature type="compositionally biased region" description="Low complexity" evidence="1">
    <location>
        <begin position="337"/>
        <end position="354"/>
    </location>
</feature>
<feature type="compositionally biased region" description="Basic and acidic residues" evidence="1">
    <location>
        <begin position="279"/>
        <end position="336"/>
    </location>
</feature>
<dbReference type="PROSITE" id="PS50830">
    <property type="entry name" value="TNASE_3"/>
    <property type="match status" value="1"/>
</dbReference>
<dbReference type="SMART" id="SM00318">
    <property type="entry name" value="SNc"/>
    <property type="match status" value="1"/>
</dbReference>
<dbReference type="Pfam" id="PF00565">
    <property type="entry name" value="SNase"/>
    <property type="match status" value="1"/>
</dbReference>
<dbReference type="InterPro" id="IPR016071">
    <property type="entry name" value="Staphylococal_nuclease_OB-fold"/>
</dbReference>
<evidence type="ECO:0000313" key="5">
    <source>
        <dbReference type="Proteomes" id="UP001595947"/>
    </source>
</evidence>